<dbReference type="Proteomes" id="UP000297951">
    <property type="component" value="Unassembled WGS sequence"/>
</dbReference>
<evidence type="ECO:0000256" key="1">
    <source>
        <dbReference type="ARBA" id="ARBA00022723"/>
    </source>
</evidence>
<dbReference type="NCBIfam" id="TIGR00615">
    <property type="entry name" value="recR"/>
    <property type="match status" value="1"/>
</dbReference>
<comment type="function">
    <text evidence="7">May play a role in DNA repair. It seems to be involved in an RecBC-independent recombinational process of DNA repair. It may act with RecF and RecO.</text>
</comment>
<dbReference type="SMART" id="SM00493">
    <property type="entry name" value="TOPRIM"/>
    <property type="match status" value="1"/>
</dbReference>
<organism evidence="10 11">
    <name type="scientific">Rothia nasimurium</name>
    <dbReference type="NCBI Taxonomy" id="85336"/>
    <lineage>
        <taxon>Bacteria</taxon>
        <taxon>Bacillati</taxon>
        <taxon>Actinomycetota</taxon>
        <taxon>Actinomycetes</taxon>
        <taxon>Micrococcales</taxon>
        <taxon>Micrococcaceae</taxon>
        <taxon>Rothia</taxon>
    </lineage>
</organism>
<dbReference type="InterPro" id="IPR006171">
    <property type="entry name" value="TOPRIM_dom"/>
</dbReference>
<dbReference type="RefSeq" id="WP_135013787.1">
    <property type="nucleotide sequence ID" value="NZ_JADGLK010000052.1"/>
</dbReference>
<keyword evidence="3 7" id="KW-0863">Zinc-finger</keyword>
<evidence type="ECO:0000256" key="8">
    <source>
        <dbReference type="SAM" id="MobiDB-lite"/>
    </source>
</evidence>
<dbReference type="Gene3D" id="3.40.1360.10">
    <property type="match status" value="1"/>
</dbReference>
<evidence type="ECO:0000256" key="5">
    <source>
        <dbReference type="ARBA" id="ARBA00023172"/>
    </source>
</evidence>
<dbReference type="PROSITE" id="PS01300">
    <property type="entry name" value="RECR"/>
    <property type="match status" value="1"/>
</dbReference>
<evidence type="ECO:0000256" key="6">
    <source>
        <dbReference type="ARBA" id="ARBA00023204"/>
    </source>
</evidence>
<dbReference type="Pfam" id="PF13662">
    <property type="entry name" value="Toprim_4"/>
    <property type="match status" value="1"/>
</dbReference>
<evidence type="ECO:0000313" key="10">
    <source>
        <dbReference type="EMBL" id="TFU20596.1"/>
    </source>
</evidence>
<dbReference type="AlphaFoldDB" id="A0A4Y9F1L1"/>
<evidence type="ECO:0000313" key="11">
    <source>
        <dbReference type="Proteomes" id="UP000297951"/>
    </source>
</evidence>
<dbReference type="Pfam" id="PF02132">
    <property type="entry name" value="RecR_ZnF"/>
    <property type="match status" value="1"/>
</dbReference>
<dbReference type="SUPFAM" id="SSF111304">
    <property type="entry name" value="Recombination protein RecR"/>
    <property type="match status" value="1"/>
</dbReference>
<evidence type="ECO:0000256" key="2">
    <source>
        <dbReference type="ARBA" id="ARBA00022763"/>
    </source>
</evidence>
<dbReference type="InterPro" id="IPR015967">
    <property type="entry name" value="Rcmb_RecR_Znf"/>
</dbReference>
<protein>
    <recommendedName>
        <fullName evidence="7">Recombination protein RecR</fullName>
    </recommendedName>
</protein>
<evidence type="ECO:0000256" key="3">
    <source>
        <dbReference type="ARBA" id="ARBA00022771"/>
    </source>
</evidence>
<evidence type="ECO:0000256" key="4">
    <source>
        <dbReference type="ARBA" id="ARBA00022833"/>
    </source>
</evidence>
<dbReference type="InterPro" id="IPR000093">
    <property type="entry name" value="DNA_Rcmb_RecR"/>
</dbReference>
<dbReference type="GO" id="GO:0003677">
    <property type="term" value="F:DNA binding"/>
    <property type="evidence" value="ECO:0007669"/>
    <property type="project" value="UniProtKB-UniRule"/>
</dbReference>
<dbReference type="InterPro" id="IPR023627">
    <property type="entry name" value="Rcmb_RecR"/>
</dbReference>
<dbReference type="PROSITE" id="PS50880">
    <property type="entry name" value="TOPRIM"/>
    <property type="match status" value="1"/>
</dbReference>
<evidence type="ECO:0000259" key="9">
    <source>
        <dbReference type="PROSITE" id="PS50880"/>
    </source>
</evidence>
<accession>A0A4Y9F1L1</accession>
<keyword evidence="4 7" id="KW-0862">Zinc</keyword>
<dbReference type="HAMAP" id="MF_00017">
    <property type="entry name" value="RecR"/>
    <property type="match status" value="1"/>
</dbReference>
<dbReference type="Gene3D" id="3.30.60.80">
    <property type="match status" value="1"/>
</dbReference>
<name>A0A4Y9F1L1_9MICC</name>
<dbReference type="PANTHER" id="PTHR30446:SF0">
    <property type="entry name" value="RECOMBINATION PROTEIN RECR"/>
    <property type="match status" value="1"/>
</dbReference>
<dbReference type="Gene3D" id="6.10.250.240">
    <property type="match status" value="1"/>
</dbReference>
<dbReference type="GO" id="GO:0006281">
    <property type="term" value="P:DNA repair"/>
    <property type="evidence" value="ECO:0007669"/>
    <property type="project" value="UniProtKB-UniRule"/>
</dbReference>
<evidence type="ECO:0000256" key="7">
    <source>
        <dbReference type="HAMAP-Rule" id="MF_00017"/>
    </source>
</evidence>
<feature type="region of interest" description="Disordered" evidence="8">
    <location>
        <begin position="217"/>
        <end position="286"/>
    </location>
</feature>
<reference evidence="10 11" key="1">
    <citation type="submission" date="2019-03" db="EMBL/GenBank/DDBJ databases">
        <title>Diversity of the mouse oral microbiome.</title>
        <authorList>
            <person name="Joseph S."/>
            <person name="Aduse-Opoku J."/>
            <person name="Curtis M."/>
            <person name="Wade W."/>
            <person name="Hashim A."/>
        </authorList>
    </citation>
    <scope>NUCLEOTIDE SEQUENCE [LARGE SCALE GENOMIC DNA]</scope>
    <source>
        <strain evidence="11">irhom_31</strain>
    </source>
</reference>
<dbReference type="STRING" id="85336.A7979_10845"/>
<keyword evidence="2 7" id="KW-0227">DNA damage</keyword>
<feature type="domain" description="Toprim" evidence="9">
    <location>
        <begin position="79"/>
        <end position="174"/>
    </location>
</feature>
<dbReference type="OrthoDB" id="9802672at2"/>
<dbReference type="CDD" id="cd01025">
    <property type="entry name" value="TOPRIM_recR"/>
    <property type="match status" value="1"/>
</dbReference>
<keyword evidence="5 7" id="KW-0233">DNA recombination</keyword>
<feature type="zinc finger region" description="C4-type" evidence="7">
    <location>
        <begin position="56"/>
        <end position="71"/>
    </location>
</feature>
<gene>
    <name evidence="7 10" type="primary">recR</name>
    <name evidence="10" type="ORF">E4U03_11035</name>
</gene>
<dbReference type="Pfam" id="PF21176">
    <property type="entry name" value="RecR_HhH"/>
    <property type="match status" value="1"/>
</dbReference>
<dbReference type="InterPro" id="IPR034137">
    <property type="entry name" value="TOPRIM_RecR"/>
</dbReference>
<dbReference type="PANTHER" id="PTHR30446">
    <property type="entry name" value="RECOMBINATION PROTEIN RECR"/>
    <property type="match status" value="1"/>
</dbReference>
<dbReference type="Pfam" id="PF21175">
    <property type="entry name" value="RecR_C"/>
    <property type="match status" value="1"/>
</dbReference>
<feature type="compositionally biased region" description="Low complexity" evidence="8">
    <location>
        <begin position="271"/>
        <end position="282"/>
    </location>
</feature>
<sequence>MYESAVQNLIDELGRLPGVGPKSAQRIAFYILNAESSEMAKLTDAIARVKKTVSFCEICGNVSETKLCAICRDEQRDPAVLCVVEESKDVVAVERTRSFTGRYHVLGGSINPMAGIGPEQLRIRELVARLSDERITELILAMDPNLEGEATATYLSRLLVPIGIRVSRLASGLPVGGDLEYADEITLGRALEGRRIISEGTRTEAANPAENFEAALEAETEAKEQQASAEQAAKGPRARWSGSMFDDLDSANAATPSPAEGQEGGGKRPDATPAAPSGPSPAEGQQGDLNEELLEQELAGIPGELSAEEKAELAAALAFEAEEAGEGVQSEELRDAYEAKLEELKKTPLRTVAPEIPPIPGKTYVNPWT</sequence>
<dbReference type="GO" id="GO:0006310">
    <property type="term" value="P:DNA recombination"/>
    <property type="evidence" value="ECO:0007669"/>
    <property type="project" value="UniProtKB-UniRule"/>
</dbReference>
<keyword evidence="6 7" id="KW-0234">DNA repair</keyword>
<dbReference type="EMBL" id="SPQC01000052">
    <property type="protein sequence ID" value="TFU20596.1"/>
    <property type="molecule type" value="Genomic_DNA"/>
</dbReference>
<keyword evidence="1 7" id="KW-0479">Metal-binding</keyword>
<dbReference type="Gene3D" id="1.10.8.420">
    <property type="entry name" value="RecR Domain 1"/>
    <property type="match status" value="1"/>
</dbReference>
<proteinExistence type="inferred from homology"/>
<comment type="caution">
    <text evidence="10">The sequence shown here is derived from an EMBL/GenBank/DDBJ whole genome shotgun (WGS) entry which is preliminary data.</text>
</comment>
<dbReference type="GO" id="GO:0008270">
    <property type="term" value="F:zinc ion binding"/>
    <property type="evidence" value="ECO:0007669"/>
    <property type="project" value="UniProtKB-KW"/>
</dbReference>
<comment type="similarity">
    <text evidence="7">Belongs to the RecR family.</text>
</comment>